<dbReference type="RefSeq" id="WP_057746540.1">
    <property type="nucleotide sequence ID" value="NZ_AZEF01000061.1"/>
</dbReference>
<keyword evidence="3 12" id="KW-0479">Metal-binding</keyword>
<dbReference type="PATRIC" id="fig|1423731.3.peg.450"/>
<evidence type="ECO:0000259" key="13">
    <source>
        <dbReference type="SMART" id="SM00478"/>
    </source>
</evidence>
<keyword evidence="9 12" id="KW-0234">DNA repair</keyword>
<keyword evidence="11 12" id="KW-0326">Glycosidase</keyword>
<dbReference type="GO" id="GO:0140078">
    <property type="term" value="F:class I DNA-(apurinic or apyrimidinic site) endonuclease activity"/>
    <property type="evidence" value="ECO:0007669"/>
    <property type="project" value="UniProtKB-EC"/>
</dbReference>
<reference evidence="14 15" key="1">
    <citation type="journal article" date="2015" name="Genome Announc.">
        <title>Expanding the biotechnology potential of lactobacilli through comparative genomics of 213 strains and associated genera.</title>
        <authorList>
            <person name="Sun Z."/>
            <person name="Harris H.M."/>
            <person name="McCann A."/>
            <person name="Guo C."/>
            <person name="Argimon S."/>
            <person name="Zhang W."/>
            <person name="Yang X."/>
            <person name="Jeffery I.B."/>
            <person name="Cooney J.C."/>
            <person name="Kagawa T.F."/>
            <person name="Liu W."/>
            <person name="Song Y."/>
            <person name="Salvetti E."/>
            <person name="Wrobel A."/>
            <person name="Rasinkangas P."/>
            <person name="Parkhill J."/>
            <person name="Rea M.C."/>
            <person name="O'Sullivan O."/>
            <person name="Ritari J."/>
            <person name="Douillard F.P."/>
            <person name="Paul Ross R."/>
            <person name="Yang R."/>
            <person name="Briner A.E."/>
            <person name="Felis G.E."/>
            <person name="de Vos W.M."/>
            <person name="Barrangou R."/>
            <person name="Klaenhammer T.R."/>
            <person name="Caufield P.W."/>
            <person name="Cui Y."/>
            <person name="Zhang H."/>
            <person name="O'Toole P.W."/>
        </authorList>
    </citation>
    <scope>NUCLEOTIDE SEQUENCE [LARGE SCALE GENOMIC DNA]</scope>
    <source>
        <strain evidence="14 15">DSM 19910</strain>
    </source>
</reference>
<protein>
    <recommendedName>
        <fullName evidence="12">Endonuclease III</fullName>
        <ecNumber evidence="12">4.2.99.18</ecNumber>
    </recommendedName>
    <alternativeName>
        <fullName evidence="12">DNA-(apurinic or apyrimidinic site) lyase</fullName>
    </alternativeName>
</protein>
<dbReference type="GO" id="GO:0003677">
    <property type="term" value="F:DNA binding"/>
    <property type="evidence" value="ECO:0007669"/>
    <property type="project" value="UniProtKB-UniRule"/>
</dbReference>
<dbReference type="InterPro" id="IPR000445">
    <property type="entry name" value="HhH_motif"/>
</dbReference>
<dbReference type="GO" id="GO:0046872">
    <property type="term" value="F:metal ion binding"/>
    <property type="evidence" value="ECO:0007669"/>
    <property type="project" value="UniProtKB-KW"/>
</dbReference>
<dbReference type="PIRSF" id="PIRSF001435">
    <property type="entry name" value="Nth"/>
    <property type="match status" value="1"/>
</dbReference>
<evidence type="ECO:0000256" key="7">
    <source>
        <dbReference type="ARBA" id="ARBA00023014"/>
    </source>
</evidence>
<evidence type="ECO:0000256" key="2">
    <source>
        <dbReference type="ARBA" id="ARBA00022485"/>
    </source>
</evidence>
<dbReference type="Pfam" id="PF10576">
    <property type="entry name" value="EndIII_4Fe-2S"/>
    <property type="match status" value="1"/>
</dbReference>
<dbReference type="Pfam" id="PF00633">
    <property type="entry name" value="HHH"/>
    <property type="match status" value="1"/>
</dbReference>
<dbReference type="EC" id="4.2.99.18" evidence="12"/>
<name>A0A0R1M6M4_9LACO</name>
<proteinExistence type="inferred from homology"/>
<dbReference type="InterPro" id="IPR023170">
    <property type="entry name" value="HhH_base_excis_C"/>
</dbReference>
<keyword evidence="14" id="KW-0540">Nuclease</keyword>
<comment type="similarity">
    <text evidence="1 12">Belongs to the Nth/MutY family.</text>
</comment>
<accession>A0A0R1M6M4</accession>
<keyword evidence="4 12" id="KW-0227">DNA damage</keyword>
<evidence type="ECO:0000256" key="5">
    <source>
        <dbReference type="ARBA" id="ARBA00022801"/>
    </source>
</evidence>
<dbReference type="FunFam" id="1.10.1670.10:FF:000001">
    <property type="entry name" value="Endonuclease III"/>
    <property type="match status" value="1"/>
</dbReference>
<evidence type="ECO:0000313" key="15">
    <source>
        <dbReference type="Proteomes" id="UP000051621"/>
    </source>
</evidence>
<dbReference type="AlphaFoldDB" id="A0A0R1M6M4"/>
<dbReference type="HAMAP" id="MF_00942">
    <property type="entry name" value="Nth"/>
    <property type="match status" value="1"/>
</dbReference>
<evidence type="ECO:0000256" key="11">
    <source>
        <dbReference type="ARBA" id="ARBA00023295"/>
    </source>
</evidence>
<dbReference type="PANTHER" id="PTHR10359">
    <property type="entry name" value="A/G-SPECIFIC ADENINE GLYCOSYLASE/ENDONUCLEASE III"/>
    <property type="match status" value="1"/>
</dbReference>
<dbReference type="Gene3D" id="1.10.340.30">
    <property type="entry name" value="Hypothetical protein, domain 2"/>
    <property type="match status" value="1"/>
</dbReference>
<dbReference type="GO" id="GO:0006285">
    <property type="term" value="P:base-excision repair, AP site formation"/>
    <property type="evidence" value="ECO:0007669"/>
    <property type="project" value="TreeGrafter"/>
</dbReference>
<dbReference type="Gene3D" id="1.10.1670.10">
    <property type="entry name" value="Helix-hairpin-Helix base-excision DNA repair enzymes (C-terminal)"/>
    <property type="match status" value="1"/>
</dbReference>
<gene>
    <name evidence="12" type="primary">nth</name>
    <name evidence="14" type="ORF">FC81_GL000436</name>
</gene>
<evidence type="ECO:0000256" key="1">
    <source>
        <dbReference type="ARBA" id="ARBA00008343"/>
    </source>
</evidence>
<keyword evidence="7 12" id="KW-0411">Iron-sulfur</keyword>
<evidence type="ECO:0000256" key="3">
    <source>
        <dbReference type="ARBA" id="ARBA00022723"/>
    </source>
</evidence>
<keyword evidence="8 12" id="KW-0238">DNA-binding</keyword>
<feature type="binding site" evidence="12">
    <location>
        <position position="196"/>
    </location>
    <ligand>
        <name>[4Fe-4S] cluster</name>
        <dbReference type="ChEBI" id="CHEBI:49883"/>
    </ligand>
</feature>
<feature type="binding site" evidence="12">
    <location>
        <position position="205"/>
    </location>
    <ligand>
        <name>[4Fe-4S] cluster</name>
        <dbReference type="ChEBI" id="CHEBI:49883"/>
    </ligand>
</feature>
<evidence type="ECO:0000256" key="6">
    <source>
        <dbReference type="ARBA" id="ARBA00023004"/>
    </source>
</evidence>
<organism evidence="14 15">
    <name type="scientific">Liquorilactobacillus capillatus DSM 19910</name>
    <dbReference type="NCBI Taxonomy" id="1423731"/>
    <lineage>
        <taxon>Bacteria</taxon>
        <taxon>Bacillati</taxon>
        <taxon>Bacillota</taxon>
        <taxon>Bacilli</taxon>
        <taxon>Lactobacillales</taxon>
        <taxon>Lactobacillaceae</taxon>
        <taxon>Liquorilactobacillus</taxon>
    </lineage>
</organism>
<evidence type="ECO:0000313" key="14">
    <source>
        <dbReference type="EMBL" id="KRL00059.1"/>
    </source>
</evidence>
<dbReference type="EMBL" id="AZEF01000061">
    <property type="protein sequence ID" value="KRL00059.1"/>
    <property type="molecule type" value="Genomic_DNA"/>
</dbReference>
<dbReference type="InterPro" id="IPR003651">
    <property type="entry name" value="Endonuclease3_FeS-loop_motif"/>
</dbReference>
<dbReference type="SUPFAM" id="SSF48150">
    <property type="entry name" value="DNA-glycosylase"/>
    <property type="match status" value="1"/>
</dbReference>
<feature type="binding site" evidence="12">
    <location>
        <position position="189"/>
    </location>
    <ligand>
        <name>[4Fe-4S] cluster</name>
        <dbReference type="ChEBI" id="CHEBI:49883"/>
    </ligand>
</feature>
<evidence type="ECO:0000256" key="9">
    <source>
        <dbReference type="ARBA" id="ARBA00023204"/>
    </source>
</evidence>
<comment type="function">
    <text evidence="12">DNA repair enzyme that has both DNA N-glycosylase activity and AP-lyase activity. The DNA N-glycosylase activity releases various damaged pyrimidines from DNA by cleaving the N-glycosidic bond, leaving an AP (apurinic/apyrimidinic) site. The AP-lyase activity cleaves the phosphodiester bond 3' to the AP site by a beta-elimination, leaving a 3'-terminal unsaturated sugar and a product with a terminal 5'-phosphate.</text>
</comment>
<comment type="caution">
    <text evidence="14">The sequence shown here is derived from an EMBL/GenBank/DDBJ whole genome shotgun (WGS) entry which is preliminary data.</text>
</comment>
<keyword evidence="10 12" id="KW-0456">Lyase</keyword>
<comment type="catalytic activity">
    <reaction evidence="12">
        <text>2'-deoxyribonucleotide-(2'-deoxyribose 5'-phosphate)-2'-deoxyribonucleotide-DNA = a 3'-end 2'-deoxyribonucleotide-(2,3-dehydro-2,3-deoxyribose 5'-phosphate)-DNA + a 5'-end 5'-phospho-2'-deoxyribonucleoside-DNA + H(+)</text>
        <dbReference type="Rhea" id="RHEA:66592"/>
        <dbReference type="Rhea" id="RHEA-COMP:13180"/>
        <dbReference type="Rhea" id="RHEA-COMP:16897"/>
        <dbReference type="Rhea" id="RHEA-COMP:17067"/>
        <dbReference type="ChEBI" id="CHEBI:15378"/>
        <dbReference type="ChEBI" id="CHEBI:136412"/>
        <dbReference type="ChEBI" id="CHEBI:157695"/>
        <dbReference type="ChEBI" id="CHEBI:167181"/>
        <dbReference type="EC" id="4.2.99.18"/>
    </reaction>
</comment>
<dbReference type="InterPro" id="IPR011257">
    <property type="entry name" value="DNA_glycosylase"/>
</dbReference>
<dbReference type="InterPro" id="IPR005759">
    <property type="entry name" value="Nth"/>
</dbReference>
<dbReference type="Proteomes" id="UP000051621">
    <property type="component" value="Unassembled WGS sequence"/>
</dbReference>
<keyword evidence="14" id="KW-0255">Endonuclease</keyword>
<feature type="binding site" evidence="12">
    <location>
        <position position="199"/>
    </location>
    <ligand>
        <name>[4Fe-4S] cluster</name>
        <dbReference type="ChEBI" id="CHEBI:49883"/>
    </ligand>
</feature>
<feature type="domain" description="HhH-GPD" evidence="13">
    <location>
        <begin position="39"/>
        <end position="187"/>
    </location>
</feature>
<dbReference type="CDD" id="cd00056">
    <property type="entry name" value="ENDO3c"/>
    <property type="match status" value="1"/>
</dbReference>
<evidence type="ECO:0000256" key="4">
    <source>
        <dbReference type="ARBA" id="ARBA00022763"/>
    </source>
</evidence>
<sequence length="213" mass="23835">MLSGKDTVKAITIMSEKFPEARTSLEADTDFHFLLAVILSAQTTDKAVNLLTPRLFDTYPTPATLAVAEIEDVIPLVHSIGLYRNKGKYIIACAKDIVHKFGGQVPRTRQELMQLAGVGRKTADVVLAERFNIPAIAVDTHVTRVSKRLRIVPQKADVLTIEKTLMKKLPKDLWIKAHHCMIFWGRYQCTARNPHCADCPLLSMCAEGQKRVK</sequence>
<keyword evidence="5 12" id="KW-0378">Hydrolase</keyword>
<comment type="cofactor">
    <cofactor evidence="12">
        <name>[4Fe-4S] cluster</name>
        <dbReference type="ChEBI" id="CHEBI:49883"/>
    </cofactor>
    <text evidence="12">Binds 1 [4Fe-4S] cluster.</text>
</comment>
<evidence type="ECO:0000256" key="10">
    <source>
        <dbReference type="ARBA" id="ARBA00023239"/>
    </source>
</evidence>
<keyword evidence="2 12" id="KW-0004">4Fe-4S</keyword>
<dbReference type="STRING" id="1423731.FC81_GL000436"/>
<keyword evidence="6 12" id="KW-0408">Iron</keyword>
<keyword evidence="15" id="KW-1185">Reference proteome</keyword>
<dbReference type="GO" id="GO:0019104">
    <property type="term" value="F:DNA N-glycosylase activity"/>
    <property type="evidence" value="ECO:0007669"/>
    <property type="project" value="UniProtKB-UniRule"/>
</dbReference>
<dbReference type="NCBIfam" id="TIGR01083">
    <property type="entry name" value="nth"/>
    <property type="match status" value="1"/>
</dbReference>
<dbReference type="Pfam" id="PF00730">
    <property type="entry name" value="HhH-GPD"/>
    <property type="match status" value="1"/>
</dbReference>
<dbReference type="InterPro" id="IPR003265">
    <property type="entry name" value="HhH-GPD_domain"/>
</dbReference>
<evidence type="ECO:0000256" key="12">
    <source>
        <dbReference type="HAMAP-Rule" id="MF_00942"/>
    </source>
</evidence>
<dbReference type="GO" id="GO:0051539">
    <property type="term" value="F:4 iron, 4 sulfur cluster binding"/>
    <property type="evidence" value="ECO:0007669"/>
    <property type="project" value="UniProtKB-UniRule"/>
</dbReference>
<dbReference type="OrthoDB" id="9800977at2"/>
<dbReference type="FunFam" id="1.10.340.30:FF:000001">
    <property type="entry name" value="Endonuclease III"/>
    <property type="match status" value="1"/>
</dbReference>
<dbReference type="PANTHER" id="PTHR10359:SF18">
    <property type="entry name" value="ENDONUCLEASE III"/>
    <property type="match status" value="1"/>
</dbReference>
<dbReference type="SMART" id="SM00478">
    <property type="entry name" value="ENDO3c"/>
    <property type="match status" value="1"/>
</dbReference>
<evidence type="ECO:0000256" key="8">
    <source>
        <dbReference type="ARBA" id="ARBA00023125"/>
    </source>
</evidence>